<keyword evidence="2" id="KW-1133">Transmembrane helix</keyword>
<feature type="compositionally biased region" description="Acidic residues" evidence="1">
    <location>
        <begin position="292"/>
        <end position="315"/>
    </location>
</feature>
<reference evidence="3 4" key="1">
    <citation type="journal article" date="2012" name="J. Bacteriol.">
        <title>Draft genome sequence of the cyanide-utilizing bacterium Pseudomonas fluorescens strain NCIMB 11764.</title>
        <authorList>
            <person name="Vilo C.A."/>
            <person name="Benedik M.J."/>
            <person name="Kunz D.A."/>
            <person name="Dong Q."/>
        </authorList>
    </citation>
    <scope>NUCLEOTIDE SEQUENCE [LARGE SCALE GENOMIC DNA]</scope>
    <source>
        <strain evidence="3 4">NCIMB 11764</strain>
    </source>
</reference>
<evidence type="ECO:0000313" key="4">
    <source>
        <dbReference type="Proteomes" id="UP000017175"/>
    </source>
</evidence>
<dbReference type="AlphaFoldDB" id="A0A0K1QHT9"/>
<organism evidence="3 4">
    <name type="scientific">Pseudomonas fluorescens NCIMB 11764</name>
    <dbReference type="NCBI Taxonomy" id="1221522"/>
    <lineage>
        <taxon>Bacteria</taxon>
        <taxon>Pseudomonadati</taxon>
        <taxon>Pseudomonadota</taxon>
        <taxon>Gammaproteobacteria</taxon>
        <taxon>Pseudomonadales</taxon>
        <taxon>Pseudomonadaceae</taxon>
        <taxon>Pseudomonas</taxon>
    </lineage>
</organism>
<feature type="region of interest" description="Disordered" evidence="1">
    <location>
        <begin position="282"/>
        <end position="325"/>
    </location>
</feature>
<dbReference type="RefSeq" id="WP_017341089.1">
    <property type="nucleotide sequence ID" value="NZ_CP010945.1"/>
</dbReference>
<evidence type="ECO:0000313" key="3">
    <source>
        <dbReference type="EMBL" id="AKV05207.1"/>
    </source>
</evidence>
<gene>
    <name evidence="3" type="ORF">B723_01960</name>
</gene>
<dbReference type="EMBL" id="CP010945">
    <property type="protein sequence ID" value="AKV05207.1"/>
    <property type="molecule type" value="Genomic_DNA"/>
</dbReference>
<dbReference type="eggNOG" id="COG3152">
    <property type="taxonomic scope" value="Bacteria"/>
</dbReference>
<dbReference type="Pfam" id="PF05656">
    <property type="entry name" value="DUF805"/>
    <property type="match status" value="1"/>
</dbReference>
<feature type="transmembrane region" description="Helical" evidence="2">
    <location>
        <begin position="252"/>
        <end position="272"/>
    </location>
</feature>
<feature type="compositionally biased region" description="Polar residues" evidence="1">
    <location>
        <begin position="282"/>
        <end position="291"/>
    </location>
</feature>
<sequence>MSDNRFKIVFDGALLPGVEITTAKLNLAALYKSEVAAIERLFTGQTVTLKQNLSQTEAQTYLQALTKTGIDARIEAEPSIELNLDDVQHHAAVSSQPVFADPESPYAPPRATVGESLPQFATLKPFSVEGRIGRLRYLAWTMVLTLVMLGIGSVVAIFAIALISSDSTAGLIVGGLVAFFLCIAIAVVSIQISVQRLHDIGWSGWLWLLNLVPFVGSFFPFVIMCVPGTNIANRYGPPPPPNTTAVKVLSSLWVVVIALGFVGLLAGGFSAIQQEYENAAETSYDSGSVTTDEVEAEPAEEAEQVPDSTDDEAEEAPAPVDSAKE</sequence>
<evidence type="ECO:0000256" key="2">
    <source>
        <dbReference type="SAM" id="Phobius"/>
    </source>
</evidence>
<feature type="transmembrane region" description="Helical" evidence="2">
    <location>
        <begin position="169"/>
        <end position="194"/>
    </location>
</feature>
<feature type="transmembrane region" description="Helical" evidence="2">
    <location>
        <begin position="137"/>
        <end position="163"/>
    </location>
</feature>
<dbReference type="Proteomes" id="UP000017175">
    <property type="component" value="Chromosome"/>
</dbReference>
<dbReference type="GO" id="GO:0005886">
    <property type="term" value="C:plasma membrane"/>
    <property type="evidence" value="ECO:0007669"/>
    <property type="project" value="TreeGrafter"/>
</dbReference>
<keyword evidence="2" id="KW-0472">Membrane</keyword>
<dbReference type="PANTHER" id="PTHR34980">
    <property type="entry name" value="INNER MEMBRANE PROTEIN-RELATED-RELATED"/>
    <property type="match status" value="1"/>
</dbReference>
<evidence type="ECO:0000256" key="1">
    <source>
        <dbReference type="SAM" id="MobiDB-lite"/>
    </source>
</evidence>
<proteinExistence type="predicted"/>
<dbReference type="PANTHER" id="PTHR34980:SF3">
    <property type="entry name" value="BLR8105 PROTEIN"/>
    <property type="match status" value="1"/>
</dbReference>
<name>A0A0K1QHT9_PSEFL</name>
<feature type="transmembrane region" description="Helical" evidence="2">
    <location>
        <begin position="206"/>
        <end position="232"/>
    </location>
</feature>
<dbReference type="OrthoDB" id="9812349at2"/>
<keyword evidence="2" id="KW-0812">Transmembrane</keyword>
<accession>A0A0K1QHT9</accession>
<protein>
    <submittedName>
        <fullName evidence="3">Membrane protein</fullName>
    </submittedName>
</protein>
<dbReference type="InterPro" id="IPR008523">
    <property type="entry name" value="DUF805"/>
</dbReference>